<dbReference type="AlphaFoldDB" id="A0A4R2JQU7"/>
<feature type="transmembrane region" description="Helical" evidence="2">
    <location>
        <begin position="107"/>
        <end position="129"/>
    </location>
</feature>
<feature type="transmembrane region" description="Helical" evidence="2">
    <location>
        <begin position="76"/>
        <end position="95"/>
    </location>
</feature>
<keyword evidence="5" id="KW-1185">Reference proteome</keyword>
<dbReference type="Proteomes" id="UP000295680">
    <property type="component" value="Unassembled WGS sequence"/>
</dbReference>
<dbReference type="Gene3D" id="3.40.190.10">
    <property type="entry name" value="Periplasmic binding protein-like II"/>
    <property type="match status" value="2"/>
</dbReference>
<comment type="caution">
    <text evidence="4">The sequence shown here is derived from an EMBL/GenBank/DDBJ whole genome shotgun (WGS) entry which is preliminary data.</text>
</comment>
<sequence length="598" mass="63812">MPDRKPQKSVEDVTKELFEAAYPDQDASWVGEQTTLARDRISRAKKEQPSTAAGARRLSDAVVNHAAPRGRRGSRVAVWLGLALVVVAGTVLGVTERKWFAEAAISTIGVSGLLAAIAVSVVGAVVTYVRSRRLRILSCRVRIDAPFGVDIGESVRMEGEHDTVADPGVVVVRVKNTGGTPIDPDDYVSPLGLRFPGRTVVSVDATEFKPTELQRVMAGLPDFAIEQDRVRLPMIALDVGDSFKLVIVLSGTKAGEKHRVEVDGGLRDGRITTREGRERVQPATLAWSGLTALCAGALGVVLLLNNVTPFTRLPAGLACVPGSLTVEGSSAFGRAATELAGSYGAYCRGSAIKVGTPGSREGLERLLDAGQDLRQRLALSDGRFNDPKFASLVSAPLAIVPFTFAVNDKVPVGALSLTDARRIFTGAARVWSDITGDPRDTAEIRVVVRSSASGTRQTLERYVLGAAQVQSTSDTCRTRLPGVPAKLPIVCEEGSTGDVIDRVATLDGAIGYADVSDVEQSTGVKKVVLDRLGPTLTDIRAGYPFWTVEYVYSSGPLEPGSLPEAFRNYVLTPEGRNTMEGFHYYACAGDVQDLCAHR</sequence>
<keyword evidence="1" id="KW-0732">Signal</keyword>
<keyword evidence="2" id="KW-0472">Membrane</keyword>
<evidence type="ECO:0000256" key="2">
    <source>
        <dbReference type="SAM" id="Phobius"/>
    </source>
</evidence>
<keyword evidence="2" id="KW-1133">Transmembrane helix</keyword>
<evidence type="ECO:0000313" key="4">
    <source>
        <dbReference type="EMBL" id="TCO59568.1"/>
    </source>
</evidence>
<evidence type="ECO:0000259" key="3">
    <source>
        <dbReference type="Pfam" id="PF12849"/>
    </source>
</evidence>
<keyword evidence="2" id="KW-0812">Transmembrane</keyword>
<dbReference type="OrthoDB" id="9790048at2"/>
<gene>
    <name evidence="4" type="ORF">EV192_104411</name>
</gene>
<dbReference type="PANTHER" id="PTHR30570">
    <property type="entry name" value="PERIPLASMIC PHOSPHATE BINDING COMPONENT OF PHOSPHATE ABC TRANSPORTER"/>
    <property type="match status" value="1"/>
</dbReference>
<reference evidence="4 5" key="1">
    <citation type="submission" date="2019-03" db="EMBL/GenBank/DDBJ databases">
        <title>Genomic Encyclopedia of Type Strains, Phase IV (KMG-IV): sequencing the most valuable type-strain genomes for metagenomic binning, comparative biology and taxonomic classification.</title>
        <authorList>
            <person name="Goeker M."/>
        </authorList>
    </citation>
    <scope>NUCLEOTIDE SEQUENCE [LARGE SCALE GENOMIC DNA]</scope>
    <source>
        <strain evidence="4 5">DSM 45934</strain>
    </source>
</reference>
<evidence type="ECO:0000256" key="1">
    <source>
        <dbReference type="ARBA" id="ARBA00022729"/>
    </source>
</evidence>
<protein>
    <submittedName>
        <fullName evidence="4">Phosphate transport system substrate-binding protein</fullName>
    </submittedName>
</protein>
<feature type="domain" description="PBP" evidence="3">
    <location>
        <begin position="320"/>
        <end position="574"/>
    </location>
</feature>
<name>A0A4R2JQU7_9PSEU</name>
<dbReference type="SUPFAM" id="SSF53850">
    <property type="entry name" value="Periplasmic binding protein-like II"/>
    <property type="match status" value="1"/>
</dbReference>
<feature type="transmembrane region" description="Helical" evidence="2">
    <location>
        <begin position="284"/>
        <end position="304"/>
    </location>
</feature>
<accession>A0A4R2JQU7</accession>
<organism evidence="4 5">
    <name type="scientific">Actinocrispum wychmicini</name>
    <dbReference type="NCBI Taxonomy" id="1213861"/>
    <lineage>
        <taxon>Bacteria</taxon>
        <taxon>Bacillati</taxon>
        <taxon>Actinomycetota</taxon>
        <taxon>Actinomycetes</taxon>
        <taxon>Pseudonocardiales</taxon>
        <taxon>Pseudonocardiaceae</taxon>
        <taxon>Actinocrispum</taxon>
    </lineage>
</organism>
<dbReference type="EMBL" id="SLWS01000004">
    <property type="protein sequence ID" value="TCO59568.1"/>
    <property type="molecule type" value="Genomic_DNA"/>
</dbReference>
<evidence type="ECO:0000313" key="5">
    <source>
        <dbReference type="Proteomes" id="UP000295680"/>
    </source>
</evidence>
<dbReference type="InterPro" id="IPR024370">
    <property type="entry name" value="PBP_domain"/>
</dbReference>
<dbReference type="InterPro" id="IPR050811">
    <property type="entry name" value="Phosphate_ABC_transporter"/>
</dbReference>
<dbReference type="Pfam" id="PF12849">
    <property type="entry name" value="PBP_like_2"/>
    <property type="match status" value="1"/>
</dbReference>
<proteinExistence type="predicted"/>
<dbReference type="RefSeq" id="WP_132117559.1">
    <property type="nucleotide sequence ID" value="NZ_SLWS01000004.1"/>
</dbReference>
<dbReference type="PANTHER" id="PTHR30570:SF1">
    <property type="entry name" value="PHOSPHATE-BINDING PROTEIN PSTS"/>
    <property type="match status" value="1"/>
</dbReference>